<dbReference type="GO" id="GO:0015937">
    <property type="term" value="P:coenzyme A biosynthetic process"/>
    <property type="evidence" value="ECO:0007669"/>
    <property type="project" value="UniProtKB-UniRule"/>
</dbReference>
<dbReference type="HOGENOM" id="CLU_036645_1_0_2"/>
<dbReference type="HAMAP" id="MF_00156">
    <property type="entry name" value="PanB"/>
    <property type="match status" value="1"/>
</dbReference>
<keyword evidence="6" id="KW-0963">Cytoplasm</keyword>
<comment type="pathway">
    <text evidence="6">Cofactor biosynthesis; coenzyme A biosynthesis.</text>
</comment>
<feature type="binding site" evidence="6 8">
    <location>
        <position position="87"/>
    </location>
    <ligand>
        <name>3-methyl-2-oxobutanoate</name>
        <dbReference type="ChEBI" id="CHEBI:11851"/>
    </ligand>
</feature>
<keyword evidence="6 9" id="KW-0479">Metal-binding</keyword>
<keyword evidence="5 6" id="KW-0173">Coenzyme A biosynthesis</keyword>
<feature type="binding site" evidence="6 8">
    <location>
        <begin position="48"/>
        <end position="49"/>
    </location>
    <ligand>
        <name>3-methyl-2-oxobutanoate</name>
        <dbReference type="ChEBI" id="CHEBI:11851"/>
    </ligand>
</feature>
<comment type="catalytic activity">
    <reaction evidence="6">
        <text>(6R)-5,10-methylene-5,6,7,8-tetrahydrofolate + 3-methyl-2-oxobutanoate + H2O = 2-dehydropantoate + (6S)-5,6,7,8-tetrahydrofolate</text>
        <dbReference type="Rhea" id="RHEA:11824"/>
        <dbReference type="ChEBI" id="CHEBI:11561"/>
        <dbReference type="ChEBI" id="CHEBI:11851"/>
        <dbReference type="ChEBI" id="CHEBI:15377"/>
        <dbReference type="ChEBI" id="CHEBI:15636"/>
        <dbReference type="ChEBI" id="CHEBI:57453"/>
        <dbReference type="EC" id="2.1.2.11"/>
    </reaction>
</comment>
<dbReference type="STRING" id="490899.DKAM_0341"/>
<dbReference type="EMBL" id="CP001140">
    <property type="protein sequence ID" value="ACL10667.1"/>
    <property type="molecule type" value="Genomic_DNA"/>
</dbReference>
<feature type="binding site" evidence="6 8">
    <location>
        <position position="116"/>
    </location>
    <ligand>
        <name>3-methyl-2-oxobutanoate</name>
        <dbReference type="ChEBI" id="CHEBI:11851"/>
    </ligand>
</feature>
<organism evidence="10 11">
    <name type="scientific">Desulfurococcus amylolyticus (strain DSM 18924 / JCM 16383 / VKM B-2413 / 1221n)</name>
    <name type="common">Desulfurococcus kamchatkensis</name>
    <dbReference type="NCBI Taxonomy" id="490899"/>
    <lineage>
        <taxon>Archaea</taxon>
        <taxon>Thermoproteota</taxon>
        <taxon>Thermoprotei</taxon>
        <taxon>Desulfurococcales</taxon>
        <taxon>Desulfurococcaceae</taxon>
        <taxon>Desulfurococcus</taxon>
    </lineage>
</organism>
<dbReference type="NCBIfam" id="TIGR00222">
    <property type="entry name" value="panB"/>
    <property type="match status" value="1"/>
</dbReference>
<comment type="function">
    <text evidence="6">Catalyzes the reversible reaction in which hydroxymethyl group from 5,10-methylenetetrahydrofolate is transferred onto alpha-ketoisovalerate to form ketopantoate.</text>
</comment>
<dbReference type="GO" id="GO:0032259">
    <property type="term" value="P:methylation"/>
    <property type="evidence" value="ECO:0007669"/>
    <property type="project" value="UniProtKB-KW"/>
</dbReference>
<dbReference type="InterPro" id="IPR003700">
    <property type="entry name" value="Pantoate_hydroxy_MeTrfase"/>
</dbReference>
<dbReference type="PANTHER" id="PTHR20881">
    <property type="entry name" value="3-METHYL-2-OXOBUTANOATE HYDROXYMETHYLTRANSFERASE"/>
    <property type="match status" value="1"/>
</dbReference>
<evidence type="ECO:0000256" key="4">
    <source>
        <dbReference type="ARBA" id="ARBA00022842"/>
    </source>
</evidence>
<dbReference type="KEGG" id="dka:DKAM_0341"/>
<gene>
    <name evidence="6" type="primary">panB</name>
    <name evidence="10" type="ordered locus">DKAM_0341</name>
</gene>
<comment type="pathway">
    <text evidence="1">Cofactor biosynthesis; (R)-pantothenate biosynthesis; (R)-pantoate from 3-methyl-2-oxobutanoate: step 1/2.</text>
</comment>
<evidence type="ECO:0000256" key="7">
    <source>
        <dbReference type="PIRSR" id="PIRSR000388-1"/>
    </source>
</evidence>
<evidence type="ECO:0000313" key="11">
    <source>
        <dbReference type="Proteomes" id="UP000006903"/>
    </source>
</evidence>
<evidence type="ECO:0000256" key="1">
    <source>
        <dbReference type="ARBA" id="ARBA00005033"/>
    </source>
</evidence>
<comment type="cofactor">
    <cofactor evidence="6 9">
        <name>Mg(2+)</name>
        <dbReference type="ChEBI" id="CHEBI:18420"/>
    </cofactor>
    <text evidence="6 9">Binds 1 Mg(2+) ion per subunit.</text>
</comment>
<keyword evidence="4 6" id="KW-0460">Magnesium</keyword>
<dbReference type="GO" id="GO:0003864">
    <property type="term" value="F:3-methyl-2-oxobutanoate hydroxymethyltransferase activity"/>
    <property type="evidence" value="ECO:0007669"/>
    <property type="project" value="UniProtKB-UniRule"/>
</dbReference>
<dbReference type="PANTHER" id="PTHR20881:SF0">
    <property type="entry name" value="3-METHYL-2-OXOBUTANOATE HYDROXYMETHYLTRANSFERASE"/>
    <property type="match status" value="1"/>
</dbReference>
<feature type="active site" description="Proton acceptor" evidence="6 7">
    <location>
        <position position="185"/>
    </location>
</feature>
<feature type="binding site" evidence="6 9">
    <location>
        <position position="118"/>
    </location>
    <ligand>
        <name>Mg(2+)</name>
        <dbReference type="ChEBI" id="CHEBI:18420"/>
    </ligand>
</feature>
<dbReference type="PIRSF" id="PIRSF000388">
    <property type="entry name" value="Pantoate_hydroxy_MeTrfase"/>
    <property type="match status" value="1"/>
</dbReference>
<evidence type="ECO:0000256" key="3">
    <source>
        <dbReference type="ARBA" id="ARBA00022679"/>
    </source>
</evidence>
<reference evidence="10 11" key="1">
    <citation type="journal article" date="2009" name="J. Bacteriol.">
        <title>Complete genome sequence of the anaerobic, protein-degrading hyperthermophilic crenarchaeon Desulfurococcus kamchatkensis.</title>
        <authorList>
            <person name="Ravin N.V."/>
            <person name="Mardanov A.V."/>
            <person name="Beletsky A.V."/>
            <person name="Kublanov I.V."/>
            <person name="Kolganova T.V."/>
            <person name="Lebedinsky A.V."/>
            <person name="Chernyh N.A."/>
            <person name="Bonch-Osmolovskaya E.A."/>
            <person name="Skryabin K.G."/>
        </authorList>
    </citation>
    <scope>NUCLEOTIDE SEQUENCE [LARGE SCALE GENOMIC DNA]</scope>
    <source>
        <strain evidence="11">DSM 18924 / JCM 16383 / VKM B-2413 / 1221n</strain>
    </source>
</reference>
<evidence type="ECO:0000256" key="8">
    <source>
        <dbReference type="PIRSR" id="PIRSR000388-2"/>
    </source>
</evidence>
<evidence type="ECO:0000256" key="2">
    <source>
        <dbReference type="ARBA" id="ARBA00008676"/>
    </source>
</evidence>
<dbReference type="AlphaFoldDB" id="B8D3I6"/>
<comment type="subcellular location">
    <subcellularLocation>
        <location evidence="6">Cytoplasm</location>
    </subcellularLocation>
</comment>
<dbReference type="Pfam" id="PF02548">
    <property type="entry name" value="Pantoate_transf"/>
    <property type="match status" value="1"/>
</dbReference>
<dbReference type="GO" id="GO:0015940">
    <property type="term" value="P:pantothenate biosynthetic process"/>
    <property type="evidence" value="ECO:0007669"/>
    <property type="project" value="UniProtKB-UniRule"/>
</dbReference>
<sequence>MSALNTRVTVRDIVKMKGKEKIAMVTAYDYTTAKLVDQAGIDIILVGDSVGMVVHGLDTTIPVTMDMMLLHVSSVARARPRALVVGDMPFLSYETSIEDAVRHAGLLMKAGADAVKLEGGSELSDVVKVLVRAGIPVMGHIGLTPQRSFLIGGYRKRGVSEREREKILEDARELERAGVFSMVIEYTAADVADEVTREVSVPTICIGSGPFCDGQVLVIHDLLGLTENPPPFAKAYADLRSIIVNAVKEYVREVKNGVFPEEKHYFYSKKQ</sequence>
<evidence type="ECO:0000256" key="5">
    <source>
        <dbReference type="ARBA" id="ARBA00022993"/>
    </source>
</evidence>
<feature type="binding site" evidence="6 9">
    <location>
        <position position="87"/>
    </location>
    <ligand>
        <name>Mg(2+)</name>
        <dbReference type="ChEBI" id="CHEBI:18420"/>
    </ligand>
</feature>
<dbReference type="GO" id="GO:0000287">
    <property type="term" value="F:magnesium ion binding"/>
    <property type="evidence" value="ECO:0007669"/>
    <property type="project" value="TreeGrafter"/>
</dbReference>
<dbReference type="InterPro" id="IPR040442">
    <property type="entry name" value="Pyrv_kinase-like_dom_sf"/>
</dbReference>
<evidence type="ECO:0000256" key="6">
    <source>
        <dbReference type="HAMAP-Rule" id="MF_00156"/>
    </source>
</evidence>
<name>B8D3I6_DESA1</name>
<dbReference type="InterPro" id="IPR015813">
    <property type="entry name" value="Pyrv/PenolPyrv_kinase-like_dom"/>
</dbReference>
<evidence type="ECO:0000313" key="10">
    <source>
        <dbReference type="EMBL" id="ACL10667.1"/>
    </source>
</evidence>
<evidence type="ECO:0000256" key="9">
    <source>
        <dbReference type="PIRSR" id="PIRSR000388-3"/>
    </source>
</evidence>
<dbReference type="eggNOG" id="arCOG00584">
    <property type="taxonomic scope" value="Archaea"/>
</dbReference>
<keyword evidence="10" id="KW-0489">Methyltransferase</keyword>
<proteinExistence type="inferred from homology"/>
<dbReference type="CDD" id="cd06557">
    <property type="entry name" value="KPHMT-like"/>
    <property type="match status" value="1"/>
</dbReference>
<dbReference type="Gene3D" id="3.20.20.60">
    <property type="entry name" value="Phosphoenolpyruvate-binding domains"/>
    <property type="match status" value="1"/>
</dbReference>
<dbReference type="EC" id="2.1.2.11" evidence="6"/>
<dbReference type="Proteomes" id="UP000006903">
    <property type="component" value="Chromosome"/>
</dbReference>
<dbReference type="SUPFAM" id="SSF51621">
    <property type="entry name" value="Phosphoenolpyruvate/pyruvate domain"/>
    <property type="match status" value="1"/>
</dbReference>
<keyword evidence="3 6" id="KW-0808">Transferase</keyword>
<dbReference type="FunFam" id="3.20.20.60:FF:000003">
    <property type="entry name" value="3-methyl-2-oxobutanoate hydroxymethyltransferase"/>
    <property type="match status" value="1"/>
</dbReference>
<dbReference type="UniPathway" id="UPA00241"/>
<dbReference type="GO" id="GO:0005737">
    <property type="term" value="C:cytoplasm"/>
    <property type="evidence" value="ECO:0007669"/>
    <property type="project" value="UniProtKB-SubCell"/>
</dbReference>
<feature type="binding site" evidence="6 9">
    <location>
        <position position="48"/>
    </location>
    <ligand>
        <name>Mg(2+)</name>
        <dbReference type="ChEBI" id="CHEBI:18420"/>
    </ligand>
</feature>
<comment type="similarity">
    <text evidence="2 6">Belongs to the PanB family.</text>
</comment>
<dbReference type="NCBIfam" id="NF001452">
    <property type="entry name" value="PRK00311.1"/>
    <property type="match status" value="1"/>
</dbReference>
<accession>B8D3I6</accession>
<dbReference type="GO" id="GO:0008168">
    <property type="term" value="F:methyltransferase activity"/>
    <property type="evidence" value="ECO:0007669"/>
    <property type="project" value="UniProtKB-KW"/>
</dbReference>
<comment type="subunit">
    <text evidence="6">Homodecamer; pentamer of dimers.</text>
</comment>
<protein>
    <recommendedName>
        <fullName evidence="6">3-methyl-2-oxobutanoate hydroxymethyltransferase</fullName>
        <ecNumber evidence="6">2.1.2.11</ecNumber>
    </recommendedName>
    <alternativeName>
        <fullName evidence="6">Ketopantoate hydroxymethyltransferase</fullName>
        <shortName evidence="6">KPHMT</shortName>
    </alternativeName>
</protein>